<keyword evidence="10" id="KW-0503">Monooxygenase</keyword>
<dbReference type="EMBL" id="CP013652">
    <property type="protein sequence ID" value="ALS20597.1"/>
    <property type="molecule type" value="Genomic_DNA"/>
</dbReference>
<dbReference type="RefSeq" id="WP_062406576.1">
    <property type="nucleotide sequence ID" value="NZ_BJCS01000008.1"/>
</dbReference>
<sequence>MLDYLRYYFNIIVVLAGVAGYMLGGQWVWIGFLGVLVFLLVADYITEEDEAERKIKNPWIADFALYLHFPLMILLFGSFAWRIQQGFSEPTAFMTVLAYAGCIFSAAFLGNAPNLPIAHELFHRRHWFPRYLGTTLNVYFGDPVKDIQHVYNHHIHVGTLKDPDTPRRGESVYKFIFRATWHSYKESYKIEKERQRKKGRSVWSWRSRITQMFVLFALLIGSFYYVSGWLGALLVTIHLVVAKLLAEVFNYTQHYGLIRAEGTPFHPRHTWEQRTFFSRVFGVEITTHAHHHIDSYAPFYELKPSTIDNKMPSLVICFLIALVPPLWFRFVQQKLKKMDLLYATPEEKILAREANKRAGWPDWFDETRVS</sequence>
<keyword evidence="9" id="KW-0408">Iron</keyword>
<dbReference type="PANTHER" id="PTHR38674:SF1">
    <property type="entry name" value="ALKANE 1-MONOOXYGENASE 1"/>
    <property type="match status" value="1"/>
</dbReference>
<dbReference type="Pfam" id="PF00487">
    <property type="entry name" value="FA_desaturase"/>
    <property type="match status" value="1"/>
</dbReference>
<keyword evidence="13" id="KW-1185">Reference proteome</keyword>
<evidence type="ECO:0000256" key="9">
    <source>
        <dbReference type="ARBA" id="ARBA00023004"/>
    </source>
</evidence>
<evidence type="ECO:0000256" key="8">
    <source>
        <dbReference type="ARBA" id="ARBA00023002"/>
    </source>
</evidence>
<dbReference type="AlphaFoldDB" id="A0A0U2VZD3"/>
<dbReference type="InterPro" id="IPR033885">
    <property type="entry name" value="AlkB/XylM"/>
</dbReference>
<evidence type="ECO:0000256" key="11">
    <source>
        <dbReference type="ARBA" id="ARBA00023136"/>
    </source>
</evidence>
<keyword evidence="4" id="KW-0997">Cell inner membrane</keyword>
<dbReference type="GO" id="GO:0046872">
    <property type="term" value="F:metal ion binding"/>
    <property type="evidence" value="ECO:0007669"/>
    <property type="project" value="UniProtKB-KW"/>
</dbReference>
<dbReference type="OrthoDB" id="4759734at2"/>
<keyword evidence="8" id="KW-0560">Oxidoreductase</keyword>
<evidence type="ECO:0000256" key="4">
    <source>
        <dbReference type="ARBA" id="ARBA00022519"/>
    </source>
</evidence>
<comment type="similarity">
    <text evidence="2">Belongs to the fatty acid desaturase type 1 family. AlkB subfamily.</text>
</comment>
<proteinExistence type="inferred from homology"/>
<protein>
    <submittedName>
        <fullName evidence="12">Fatty acid desaturase</fullName>
    </submittedName>
</protein>
<evidence type="ECO:0000256" key="3">
    <source>
        <dbReference type="ARBA" id="ARBA00022475"/>
    </source>
</evidence>
<evidence type="ECO:0000256" key="5">
    <source>
        <dbReference type="ARBA" id="ARBA00022692"/>
    </source>
</evidence>
<evidence type="ECO:0000313" key="13">
    <source>
        <dbReference type="Proteomes" id="UP000061660"/>
    </source>
</evidence>
<evidence type="ECO:0000256" key="10">
    <source>
        <dbReference type="ARBA" id="ARBA00023033"/>
    </source>
</evidence>
<keyword evidence="3" id="KW-1003">Cell membrane</keyword>
<reference evidence="12 13" key="2">
    <citation type="journal article" date="2016" name="Genome Announc.">
        <title>Complete Genome Sequences of Two Interactive Moderate Thermophiles, Paenibacillus napthalenovorans 32O-Y and Paenibacillus sp. 32O-W.</title>
        <authorList>
            <person name="Butler R.R.III."/>
            <person name="Wang J."/>
            <person name="Stark B.C."/>
            <person name="Pombert J.F."/>
        </authorList>
    </citation>
    <scope>NUCLEOTIDE SEQUENCE [LARGE SCALE GENOMIC DNA]</scope>
    <source>
        <strain evidence="12 13">32O-Y</strain>
    </source>
</reference>
<name>A0A0U2VZD3_9BACL</name>
<evidence type="ECO:0000313" key="12">
    <source>
        <dbReference type="EMBL" id="ALS20597.1"/>
    </source>
</evidence>
<dbReference type="PATRIC" id="fig|162209.4.peg.211"/>
<organism evidence="12 13">
    <name type="scientific">Paenibacillus naphthalenovorans</name>
    <dbReference type="NCBI Taxonomy" id="162209"/>
    <lineage>
        <taxon>Bacteria</taxon>
        <taxon>Bacillati</taxon>
        <taxon>Bacillota</taxon>
        <taxon>Bacilli</taxon>
        <taxon>Bacillales</taxon>
        <taxon>Paenibacillaceae</taxon>
        <taxon>Paenibacillus</taxon>
    </lineage>
</organism>
<dbReference type="CDD" id="cd03512">
    <property type="entry name" value="Alkane-hydroxylase"/>
    <property type="match status" value="1"/>
</dbReference>
<reference evidence="13" key="1">
    <citation type="submission" date="2015-12" db="EMBL/GenBank/DDBJ databases">
        <title>Complete genome sequences of two moderately thermophilic Paenibacillus species.</title>
        <authorList>
            <person name="Butler R.III."/>
            <person name="Wang J."/>
            <person name="Stark B.C."/>
            <person name="Pombert J.-F."/>
        </authorList>
    </citation>
    <scope>NUCLEOTIDE SEQUENCE [LARGE SCALE GENOMIC DNA]</scope>
    <source>
        <strain evidence="13">32O-Y</strain>
    </source>
</reference>
<dbReference type="GO" id="GO:0004497">
    <property type="term" value="F:monooxygenase activity"/>
    <property type="evidence" value="ECO:0007669"/>
    <property type="project" value="UniProtKB-KW"/>
</dbReference>
<comment type="subcellular location">
    <subcellularLocation>
        <location evidence="1">Cell inner membrane</location>
        <topology evidence="1">Multi-pass membrane protein</topology>
    </subcellularLocation>
</comment>
<evidence type="ECO:0000256" key="7">
    <source>
        <dbReference type="ARBA" id="ARBA00022989"/>
    </source>
</evidence>
<keyword evidence="6" id="KW-0479">Metal-binding</keyword>
<accession>A0A0U2VZD3</accession>
<keyword evidence="5" id="KW-0812">Transmembrane</keyword>
<evidence type="ECO:0000256" key="6">
    <source>
        <dbReference type="ARBA" id="ARBA00022723"/>
    </source>
</evidence>
<dbReference type="PANTHER" id="PTHR38674">
    <property type="entry name" value="ALKANE 1-MONOOXYGENASE 1"/>
    <property type="match status" value="1"/>
</dbReference>
<dbReference type="Proteomes" id="UP000061660">
    <property type="component" value="Chromosome"/>
</dbReference>
<dbReference type="STRING" id="162209.IJ22_02070"/>
<dbReference type="InterPro" id="IPR005804">
    <property type="entry name" value="FA_desaturase_dom"/>
</dbReference>
<dbReference type="GO" id="GO:0006629">
    <property type="term" value="P:lipid metabolic process"/>
    <property type="evidence" value="ECO:0007669"/>
    <property type="project" value="InterPro"/>
</dbReference>
<evidence type="ECO:0000256" key="2">
    <source>
        <dbReference type="ARBA" id="ARBA00010823"/>
    </source>
</evidence>
<evidence type="ECO:0000256" key="1">
    <source>
        <dbReference type="ARBA" id="ARBA00004429"/>
    </source>
</evidence>
<keyword evidence="7" id="KW-1133">Transmembrane helix</keyword>
<gene>
    <name evidence="12" type="ORF">IJ22_02070</name>
</gene>
<dbReference type="KEGG" id="pnp:IJ22_02070"/>
<keyword evidence="11" id="KW-0472">Membrane</keyword>
<dbReference type="GO" id="GO:0005886">
    <property type="term" value="C:plasma membrane"/>
    <property type="evidence" value="ECO:0007669"/>
    <property type="project" value="UniProtKB-SubCell"/>
</dbReference>